<accession>E4ZT93</accession>
<dbReference type="Proteomes" id="UP000002668">
    <property type="component" value="Genome"/>
</dbReference>
<feature type="domain" description="Ubiquitin-like protease family profile" evidence="6">
    <location>
        <begin position="347"/>
        <end position="532"/>
    </location>
</feature>
<keyword evidence="3" id="KW-0378">Hydrolase</keyword>
<sequence length="788" mass="88374">MHATKKLPEELQALIRARLTENGIQNDTASTNIGRVAGHLESLRLSHWGLTPDKFMDIFGPAMIVNRRFVSALLKLSQTFPDLSWEHAFAKLSVYKSSELPWSERVINHAWDALALSSELAPETKSPLSHGGRKRNASFLAMSPSKRQATAIVRRSPRRRRADIHCQLLSHEELGHVATSIEDTTNEVNGYTDGSNAVQLGALDDALLSEAPNILDTGGREPQDVNHKCRQSATDFELSVDEDLPSADASFVSVEVGRIAPMPHDTECPNHDWDTPVVEVSTYALSDVLSDRTPIPIENPLLMPASSQAHPPAKLPTPGNSKDAQMFQLDVDHGSDLLDVQRMPQNLQMQQQGNSSVALSSHRRFDSDTMNMLQHLEQGRCLNHSTVMGLLHALLPQARCTLHDPGSIPAHLMQGKEDKVVKQLKRWSPRPLLRDPEDSPKTILVPLLVPSPSDNVVGHWILYAISPPQATIMVYDSLYKKHRLERKLLCAGQMIATAAGIDHARILLEHDQPQQKNNADCGIFTIMFALLLAVGKHPKDLPFDPLTCRMVFRMHLERHSQPDPDQSNNASLPDGRHVYSMKMWRDLYEACGEAGASPAEETDEERLKSLLRVQRQPKPNNGHLEQMKSLIELITKEADEAVLIRHQRHHEHAALRTKLEVFINTTLGAEGSMEWSTIYNDQLQQMRMSAKAALAKRDERELQRLLRRAKTIVLNIAHLRNDIVQAKELMSRLAGELGMTIMRLKSQIQQAAEQDEQQAVQLERQAIECKQKAADRRRLLDELGLTVQ</sequence>
<evidence type="ECO:0000256" key="1">
    <source>
        <dbReference type="ARBA" id="ARBA00005234"/>
    </source>
</evidence>
<evidence type="ECO:0000313" key="8">
    <source>
        <dbReference type="Proteomes" id="UP000002668"/>
    </source>
</evidence>
<evidence type="ECO:0000259" key="6">
    <source>
        <dbReference type="PROSITE" id="PS50600"/>
    </source>
</evidence>
<dbReference type="InterPro" id="IPR003653">
    <property type="entry name" value="Peptidase_C48_C"/>
</dbReference>
<protein>
    <recommendedName>
        <fullName evidence="6">Ubiquitin-like protease family profile domain-containing protein</fullName>
    </recommendedName>
</protein>
<dbReference type="OrthoDB" id="1939479at2759"/>
<evidence type="ECO:0000313" key="7">
    <source>
        <dbReference type="EMBL" id="CBX90035.1"/>
    </source>
</evidence>
<gene>
    <name evidence="7" type="ORF">LEMA_P119220.1</name>
</gene>
<keyword evidence="2" id="KW-0645">Protease</keyword>
<dbReference type="GO" id="GO:0006508">
    <property type="term" value="P:proteolysis"/>
    <property type="evidence" value="ECO:0007669"/>
    <property type="project" value="UniProtKB-KW"/>
</dbReference>
<evidence type="ECO:0000256" key="5">
    <source>
        <dbReference type="SAM" id="Coils"/>
    </source>
</evidence>
<proteinExistence type="inferred from homology"/>
<dbReference type="PANTHER" id="PTHR12606">
    <property type="entry name" value="SENTRIN/SUMO-SPECIFIC PROTEASE"/>
    <property type="match status" value="1"/>
</dbReference>
<dbReference type="PANTHER" id="PTHR12606:SF1">
    <property type="entry name" value="UBIQUITIN-LIKE-SPECIFIC PROTEASE 1A"/>
    <property type="match status" value="1"/>
</dbReference>
<keyword evidence="8" id="KW-1185">Reference proteome</keyword>
<dbReference type="RefSeq" id="XP_003838067.1">
    <property type="nucleotide sequence ID" value="XM_003838019.1"/>
</dbReference>
<dbReference type="GO" id="GO:0005634">
    <property type="term" value="C:nucleus"/>
    <property type="evidence" value="ECO:0007669"/>
    <property type="project" value="TreeGrafter"/>
</dbReference>
<dbReference type="InParanoid" id="E4ZT93"/>
<dbReference type="Pfam" id="PF02902">
    <property type="entry name" value="Peptidase_C48"/>
    <property type="match status" value="1"/>
</dbReference>
<keyword evidence="5" id="KW-0175">Coiled coil</keyword>
<name>E4ZT93_LEPMJ</name>
<dbReference type="Gene3D" id="3.40.395.10">
    <property type="entry name" value="Adenoviral Proteinase, Chain A"/>
    <property type="match status" value="1"/>
</dbReference>
<dbReference type="InterPro" id="IPR038765">
    <property type="entry name" value="Papain-like_cys_pep_sf"/>
</dbReference>
<evidence type="ECO:0000256" key="4">
    <source>
        <dbReference type="ARBA" id="ARBA00022807"/>
    </source>
</evidence>
<dbReference type="GO" id="GO:0016926">
    <property type="term" value="P:protein desumoylation"/>
    <property type="evidence" value="ECO:0007669"/>
    <property type="project" value="TreeGrafter"/>
</dbReference>
<dbReference type="GO" id="GO:0016929">
    <property type="term" value="F:deSUMOylase activity"/>
    <property type="evidence" value="ECO:0007669"/>
    <property type="project" value="TreeGrafter"/>
</dbReference>
<evidence type="ECO:0000256" key="2">
    <source>
        <dbReference type="ARBA" id="ARBA00022670"/>
    </source>
</evidence>
<dbReference type="EMBL" id="FP929124">
    <property type="protein sequence ID" value="CBX90035.1"/>
    <property type="molecule type" value="Genomic_DNA"/>
</dbReference>
<dbReference type="SUPFAM" id="SSF54001">
    <property type="entry name" value="Cysteine proteinases"/>
    <property type="match status" value="1"/>
</dbReference>
<dbReference type="AlphaFoldDB" id="E4ZT93"/>
<dbReference type="GeneID" id="13291188"/>
<keyword evidence="4" id="KW-0788">Thiol protease</keyword>
<dbReference type="HOGENOM" id="CLU_356035_0_0_1"/>
<reference evidence="8" key="1">
    <citation type="journal article" date="2011" name="Nat. Commun.">
        <title>Effector diversification within compartments of the Leptosphaeria maculans genome affected by Repeat-Induced Point mutations.</title>
        <authorList>
            <person name="Rouxel T."/>
            <person name="Grandaubert J."/>
            <person name="Hane J.K."/>
            <person name="Hoede C."/>
            <person name="van de Wouw A.P."/>
            <person name="Couloux A."/>
            <person name="Dominguez V."/>
            <person name="Anthouard V."/>
            <person name="Bally P."/>
            <person name="Bourras S."/>
            <person name="Cozijnsen A.J."/>
            <person name="Ciuffetti L.M."/>
            <person name="Degrave A."/>
            <person name="Dilmaghani A."/>
            <person name="Duret L."/>
            <person name="Fudal I."/>
            <person name="Goodwin S.B."/>
            <person name="Gout L."/>
            <person name="Glaser N."/>
            <person name="Linglin J."/>
            <person name="Kema G.H.J."/>
            <person name="Lapalu N."/>
            <person name="Lawrence C.B."/>
            <person name="May K."/>
            <person name="Meyer M."/>
            <person name="Ollivier B."/>
            <person name="Poulain J."/>
            <person name="Schoch C.L."/>
            <person name="Simon A."/>
            <person name="Spatafora J.W."/>
            <person name="Stachowiak A."/>
            <person name="Turgeon B.G."/>
            <person name="Tyler B.M."/>
            <person name="Vincent D."/>
            <person name="Weissenbach J."/>
            <person name="Amselem J."/>
            <person name="Quesneville H."/>
            <person name="Oliver R.P."/>
            <person name="Wincker P."/>
            <person name="Balesdent M.-H."/>
            <person name="Howlett B.J."/>
        </authorList>
    </citation>
    <scope>NUCLEOTIDE SEQUENCE [LARGE SCALE GENOMIC DNA]</scope>
    <source>
        <strain evidence="8">JN3 / isolate v23.1.3 / race Av1-4-5-6-7-8</strain>
    </source>
</reference>
<comment type="similarity">
    <text evidence="1">Belongs to the peptidase C48 family.</text>
</comment>
<dbReference type="PROSITE" id="PS50600">
    <property type="entry name" value="ULP_PROTEASE"/>
    <property type="match status" value="1"/>
</dbReference>
<dbReference type="VEuPathDB" id="FungiDB:LEMA_P119220.1"/>
<organism evidence="8">
    <name type="scientific">Leptosphaeria maculans (strain JN3 / isolate v23.1.3 / race Av1-4-5-6-7-8)</name>
    <name type="common">Blackleg fungus</name>
    <name type="synonym">Phoma lingam</name>
    <dbReference type="NCBI Taxonomy" id="985895"/>
    <lineage>
        <taxon>Eukaryota</taxon>
        <taxon>Fungi</taxon>
        <taxon>Dikarya</taxon>
        <taxon>Ascomycota</taxon>
        <taxon>Pezizomycotina</taxon>
        <taxon>Dothideomycetes</taxon>
        <taxon>Pleosporomycetidae</taxon>
        <taxon>Pleosporales</taxon>
        <taxon>Pleosporineae</taxon>
        <taxon>Leptosphaeriaceae</taxon>
        <taxon>Plenodomus</taxon>
        <taxon>Plenodomus lingam/Leptosphaeria maculans species complex</taxon>
    </lineage>
</organism>
<evidence type="ECO:0000256" key="3">
    <source>
        <dbReference type="ARBA" id="ARBA00022801"/>
    </source>
</evidence>
<feature type="coiled-coil region" evidence="5">
    <location>
        <begin position="716"/>
        <end position="772"/>
    </location>
</feature>